<protein>
    <submittedName>
        <fullName evidence="1">20332_t:CDS:1</fullName>
    </submittedName>
</protein>
<accession>A0ABN7X303</accession>
<reference evidence="1 2" key="1">
    <citation type="submission" date="2021-06" db="EMBL/GenBank/DDBJ databases">
        <authorList>
            <person name="Kallberg Y."/>
            <person name="Tangrot J."/>
            <person name="Rosling A."/>
        </authorList>
    </citation>
    <scope>NUCLEOTIDE SEQUENCE [LARGE SCALE GENOMIC DNA]</scope>
    <source>
        <strain evidence="1 2">120-4 pot B 10/14</strain>
    </source>
</reference>
<gene>
    <name evidence="1" type="ORF">GMARGA_LOCUS38377</name>
</gene>
<sequence length="48" mass="5563">MPVANIHISKESKTLHSWYAHPIPYEMTIKEFFDKLVMGEISPECNIS</sequence>
<organism evidence="1 2">
    <name type="scientific">Gigaspora margarita</name>
    <dbReference type="NCBI Taxonomy" id="4874"/>
    <lineage>
        <taxon>Eukaryota</taxon>
        <taxon>Fungi</taxon>
        <taxon>Fungi incertae sedis</taxon>
        <taxon>Mucoromycota</taxon>
        <taxon>Glomeromycotina</taxon>
        <taxon>Glomeromycetes</taxon>
        <taxon>Diversisporales</taxon>
        <taxon>Gigasporaceae</taxon>
        <taxon>Gigaspora</taxon>
    </lineage>
</organism>
<name>A0ABN7X303_GIGMA</name>
<evidence type="ECO:0000313" key="2">
    <source>
        <dbReference type="Proteomes" id="UP000789901"/>
    </source>
</evidence>
<evidence type="ECO:0000313" key="1">
    <source>
        <dbReference type="EMBL" id="CAG8846861.1"/>
    </source>
</evidence>
<proteinExistence type="predicted"/>
<feature type="non-terminal residue" evidence="1">
    <location>
        <position position="48"/>
    </location>
</feature>
<dbReference type="EMBL" id="CAJVQB010085214">
    <property type="protein sequence ID" value="CAG8846861.1"/>
    <property type="molecule type" value="Genomic_DNA"/>
</dbReference>
<comment type="caution">
    <text evidence="1">The sequence shown here is derived from an EMBL/GenBank/DDBJ whole genome shotgun (WGS) entry which is preliminary data.</text>
</comment>
<dbReference type="Proteomes" id="UP000789901">
    <property type="component" value="Unassembled WGS sequence"/>
</dbReference>
<keyword evidence="2" id="KW-1185">Reference proteome</keyword>